<protein>
    <submittedName>
        <fullName evidence="1">Uncharacterized protein</fullName>
    </submittedName>
</protein>
<dbReference type="Proteomes" id="UP001243375">
    <property type="component" value="Unassembled WGS sequence"/>
</dbReference>
<reference evidence="1" key="1">
    <citation type="submission" date="2023-04" db="EMBL/GenBank/DDBJ databases">
        <title>Draft Genome sequencing of Naganishia species isolated from polar environments using Oxford Nanopore Technology.</title>
        <authorList>
            <person name="Leo P."/>
            <person name="Venkateswaran K."/>
        </authorList>
    </citation>
    <scope>NUCLEOTIDE SEQUENCE</scope>
    <source>
        <strain evidence="1">MNA-CCFEE 5425</strain>
    </source>
</reference>
<evidence type="ECO:0000313" key="2">
    <source>
        <dbReference type="Proteomes" id="UP001243375"/>
    </source>
</evidence>
<accession>A0ACC2X0H5</accession>
<keyword evidence="2" id="KW-1185">Reference proteome</keyword>
<organism evidence="1 2">
    <name type="scientific">Naganishia vaughanmartiniae</name>
    <dbReference type="NCBI Taxonomy" id="1424756"/>
    <lineage>
        <taxon>Eukaryota</taxon>
        <taxon>Fungi</taxon>
        <taxon>Dikarya</taxon>
        <taxon>Basidiomycota</taxon>
        <taxon>Agaricomycotina</taxon>
        <taxon>Tremellomycetes</taxon>
        <taxon>Filobasidiales</taxon>
        <taxon>Filobasidiaceae</taxon>
        <taxon>Naganishia</taxon>
    </lineage>
</organism>
<gene>
    <name evidence="1" type="ORF">QFC22_004536</name>
</gene>
<comment type="caution">
    <text evidence="1">The sequence shown here is derived from an EMBL/GenBank/DDBJ whole genome shotgun (WGS) entry which is preliminary data.</text>
</comment>
<proteinExistence type="predicted"/>
<dbReference type="EMBL" id="JASBWU010000013">
    <property type="protein sequence ID" value="KAJ9116879.1"/>
    <property type="molecule type" value="Genomic_DNA"/>
</dbReference>
<name>A0ACC2X0H5_9TREE</name>
<sequence length="801" mass="87715">MFRLLRDALASPTAPAPPQPRRSSATPSKASGGRGNGSIGESVVDQDVAEMQKDAKNGDWEVKKVVQSIKLCMEEVERNQTRDFLALDNLLSQLETLIKLPETTDHVTTPLADLPSTLRIRQTIFRTEGGFEICLKVVQALSGVKIGRSEDLQNVAMKGLKLEDQKSTAGTRQDGEQSQQGETVAPADALSKVLSILHYSLSNERNSTYFQAHGGWPAYEPALQTLSHHAQPEGSTADSNNTETTPSDISTRLPDLQVLGLLWASACNQDKTLVSLFQQFASLLDDTQNGRQHVVGAGIPDFPAPLPISSNLVLTHPYLLPIILNLSPLPFTATASSTCPSPTRRAPLSYPLTEAQLLLERLTYRILIAVVQSSWSNLFKTQKVLPSIFEAILKRLYTSASRKREESKMAKSLDLEPALRKGAAAEKEREQAFPKFSLSRYTDTASPGGTYTGVRNDDVFTSTTPQQRETNEAIHKPADEVLRPILFKLLRRLVEAGVPVEYAYMLFRLAKKDDAPTALAKIKSIQAAEQAVSTQNDDPSSTESSPSKTPSGKRTKPMKPINLRLALNVLAGSAKNGASVLDKDILEILRHGSSRRWPDMFMFSPEMGGSPGALSCPNMGKTWPTSAKGYYFMAWVYVEHLCGPITLLHVYEKQRTLLRVRILPNSQVGVIASRPESDQETLEEVVFSGSESLVPHQKWIHIALAGRRPRTPASSPTEVKLLINGRRTQALKCPYPKPTSMANLPGAEPVMASIGRDGRKVSVAEDGLDFDGLGLERSTWFLGHSMLLGPTIPKQYAGSAQ</sequence>
<evidence type="ECO:0000313" key="1">
    <source>
        <dbReference type="EMBL" id="KAJ9116879.1"/>
    </source>
</evidence>